<comment type="caution">
    <text evidence="3">The sequence shown here is derived from an EMBL/GenBank/DDBJ whole genome shotgun (WGS) entry which is preliminary data.</text>
</comment>
<protein>
    <submittedName>
        <fullName evidence="3">Uncharacterized protein</fullName>
    </submittedName>
</protein>
<keyword evidence="2" id="KW-1133">Transmembrane helix</keyword>
<dbReference type="RefSeq" id="XP_040783595.1">
    <property type="nucleotide sequence ID" value="XM_040934263.1"/>
</dbReference>
<dbReference type="OrthoDB" id="5412936at2759"/>
<gene>
    <name evidence="3" type="ORF">K460DRAFT_371030</name>
</gene>
<dbReference type="Proteomes" id="UP000800039">
    <property type="component" value="Unassembled WGS sequence"/>
</dbReference>
<reference evidence="3" key="1">
    <citation type="submission" date="2020-01" db="EMBL/GenBank/DDBJ databases">
        <authorList>
            <consortium name="DOE Joint Genome Institute"/>
            <person name="Haridas S."/>
            <person name="Albert R."/>
            <person name="Binder M."/>
            <person name="Bloem J."/>
            <person name="Labutti K."/>
            <person name="Salamov A."/>
            <person name="Andreopoulos B."/>
            <person name="Baker S.E."/>
            <person name="Barry K."/>
            <person name="Bills G."/>
            <person name="Bluhm B.H."/>
            <person name="Cannon C."/>
            <person name="Castanera R."/>
            <person name="Culley D.E."/>
            <person name="Daum C."/>
            <person name="Ezra D."/>
            <person name="Gonzalez J.B."/>
            <person name="Henrissat B."/>
            <person name="Kuo A."/>
            <person name="Liang C."/>
            <person name="Lipzen A."/>
            <person name="Lutzoni F."/>
            <person name="Magnuson J."/>
            <person name="Mondo S."/>
            <person name="Nolan M."/>
            <person name="Ohm R."/>
            <person name="Pangilinan J."/>
            <person name="Park H.-J."/>
            <person name="Ramirez L."/>
            <person name="Alfaro M."/>
            <person name="Sun H."/>
            <person name="Tritt A."/>
            <person name="Yoshinaga Y."/>
            <person name="Zwiers L.-H."/>
            <person name="Turgeon B.G."/>
            <person name="Goodwin S.B."/>
            <person name="Spatafora J.W."/>
            <person name="Crous P.W."/>
            <person name="Grigoriev I.V."/>
        </authorList>
    </citation>
    <scope>NUCLEOTIDE SEQUENCE</scope>
    <source>
        <strain evidence="3">CBS 394.84</strain>
    </source>
</reference>
<proteinExistence type="predicted"/>
<accession>A0A9P4G8W2</accession>
<organism evidence="3 4">
    <name type="scientific">Cucurbitaria berberidis CBS 394.84</name>
    <dbReference type="NCBI Taxonomy" id="1168544"/>
    <lineage>
        <taxon>Eukaryota</taxon>
        <taxon>Fungi</taxon>
        <taxon>Dikarya</taxon>
        <taxon>Ascomycota</taxon>
        <taxon>Pezizomycotina</taxon>
        <taxon>Dothideomycetes</taxon>
        <taxon>Pleosporomycetidae</taxon>
        <taxon>Pleosporales</taxon>
        <taxon>Pleosporineae</taxon>
        <taxon>Cucurbitariaceae</taxon>
        <taxon>Cucurbitaria</taxon>
    </lineage>
</organism>
<feature type="region of interest" description="Disordered" evidence="1">
    <location>
        <begin position="1"/>
        <end position="22"/>
    </location>
</feature>
<evidence type="ECO:0000256" key="1">
    <source>
        <dbReference type="SAM" id="MobiDB-lite"/>
    </source>
</evidence>
<keyword evidence="4" id="KW-1185">Reference proteome</keyword>
<keyword evidence="2" id="KW-0812">Transmembrane</keyword>
<dbReference type="EMBL" id="ML976619">
    <property type="protein sequence ID" value="KAF1841032.1"/>
    <property type="molecule type" value="Genomic_DNA"/>
</dbReference>
<dbReference type="AlphaFoldDB" id="A0A9P4G8W2"/>
<feature type="transmembrane region" description="Helical" evidence="2">
    <location>
        <begin position="329"/>
        <end position="348"/>
    </location>
</feature>
<evidence type="ECO:0000313" key="4">
    <source>
        <dbReference type="Proteomes" id="UP000800039"/>
    </source>
</evidence>
<keyword evidence="2" id="KW-0472">Membrane</keyword>
<evidence type="ECO:0000256" key="2">
    <source>
        <dbReference type="SAM" id="Phobius"/>
    </source>
</evidence>
<name>A0A9P4G8W2_9PLEO</name>
<dbReference type="GeneID" id="63851514"/>
<sequence length="362" mass="41229">MAAVQVPNGSPSPRRASHPHQQFPASRMYDLQQELSSVQLEAKQILAHLVSKLKETDSKYYGRYGKWIERHPRQQLEEFCFRCVRPQVWAYLGGRCSLDALKSIGGDLKFEGRSVYLDGVLGLDRRVRVYIGQAGSLRQRVAQHLNFRYRRDNPSLHYHAMQNSIYNTIGCLAILPSSNLGNHTLPGMDCPDLLLNLLEMWMCLAFRTLPSQTLDVWLSEMEGVNKGRKEGKEGEIGGLNIASPLDHGVKQTEWIDLSDSDDPLVLEYMSPTPWSKRDVEHRKQNGVRHVKKEDEYDETKEHDTPAQRKKNYAETARRYMSKDEGGIHVPQWVALGALAVALGLVLFNSRGGPQPQPRVRFR</sequence>
<evidence type="ECO:0000313" key="3">
    <source>
        <dbReference type="EMBL" id="KAF1841032.1"/>
    </source>
</evidence>
<feature type="region of interest" description="Disordered" evidence="1">
    <location>
        <begin position="291"/>
        <end position="311"/>
    </location>
</feature>